<comment type="caution">
    <text evidence="1">The sequence shown here is derived from an EMBL/GenBank/DDBJ whole genome shotgun (WGS) entry which is preliminary data.</text>
</comment>
<dbReference type="EMBL" id="JBCGBO010000003">
    <property type="protein sequence ID" value="KAK9213926.1"/>
    <property type="molecule type" value="Genomic_DNA"/>
</dbReference>
<evidence type="ECO:0000313" key="2">
    <source>
        <dbReference type="Proteomes" id="UP001428341"/>
    </source>
</evidence>
<dbReference type="AlphaFoldDB" id="A0AAP0MI83"/>
<sequence length="68" mass="7924">MLYLNYSPHCCCDLRYQNYFFWQCAVCTSNVTAYSGFSVYNILLQLDSPLQGNEVGFNIFYGHFCNLI</sequence>
<keyword evidence="2" id="KW-1185">Reference proteome</keyword>
<reference evidence="1 2" key="1">
    <citation type="submission" date="2024-05" db="EMBL/GenBank/DDBJ databases">
        <title>Haplotype-resolved chromosome-level genome assembly of Huyou (Citrus changshanensis).</title>
        <authorList>
            <person name="Miao C."/>
            <person name="Chen W."/>
            <person name="Wu Y."/>
            <person name="Wang L."/>
            <person name="Zhao S."/>
            <person name="Grierson D."/>
            <person name="Xu C."/>
            <person name="Chen K."/>
        </authorList>
    </citation>
    <scope>NUCLEOTIDE SEQUENCE [LARGE SCALE GENOMIC DNA]</scope>
    <source>
        <strain evidence="1">01-14</strain>
        <tissue evidence="1">Leaf</tissue>
    </source>
</reference>
<evidence type="ECO:0000313" key="1">
    <source>
        <dbReference type="EMBL" id="KAK9213926.1"/>
    </source>
</evidence>
<dbReference type="Proteomes" id="UP001428341">
    <property type="component" value="Unassembled WGS sequence"/>
</dbReference>
<name>A0AAP0MI83_9ROSI</name>
<organism evidence="1 2">
    <name type="scientific">Citrus x changshan-huyou</name>
    <dbReference type="NCBI Taxonomy" id="2935761"/>
    <lineage>
        <taxon>Eukaryota</taxon>
        <taxon>Viridiplantae</taxon>
        <taxon>Streptophyta</taxon>
        <taxon>Embryophyta</taxon>
        <taxon>Tracheophyta</taxon>
        <taxon>Spermatophyta</taxon>
        <taxon>Magnoliopsida</taxon>
        <taxon>eudicotyledons</taxon>
        <taxon>Gunneridae</taxon>
        <taxon>Pentapetalae</taxon>
        <taxon>rosids</taxon>
        <taxon>malvids</taxon>
        <taxon>Sapindales</taxon>
        <taxon>Rutaceae</taxon>
        <taxon>Aurantioideae</taxon>
        <taxon>Citrus</taxon>
    </lineage>
</organism>
<accession>A0AAP0MI83</accession>
<proteinExistence type="predicted"/>
<protein>
    <submittedName>
        <fullName evidence="1">Uncharacterized protein</fullName>
    </submittedName>
</protein>
<gene>
    <name evidence="1" type="ORF">WN944_005912</name>
</gene>